<dbReference type="InterPro" id="IPR029401">
    <property type="entry name" value="Nudix_N"/>
</dbReference>
<accession>A0A4P9VSW1</accession>
<dbReference type="Proteomes" id="UP000257039">
    <property type="component" value="Unassembled WGS sequence"/>
</dbReference>
<dbReference type="InterPro" id="IPR015797">
    <property type="entry name" value="NUDIX_hydrolase-like_dom_sf"/>
</dbReference>
<keyword evidence="3" id="KW-1185">Reference proteome</keyword>
<dbReference type="RefSeq" id="WP_094788125.1">
    <property type="nucleotide sequence ID" value="NZ_NDXW01000001.1"/>
</dbReference>
<dbReference type="PANTHER" id="PTHR43222:SF2">
    <property type="entry name" value="NUDIX HYDROLASE 23, CHLOROPLASTIC"/>
    <property type="match status" value="1"/>
</dbReference>
<evidence type="ECO:0000313" key="2">
    <source>
        <dbReference type="EMBL" id="RDH45110.1"/>
    </source>
</evidence>
<sequence length="184" mass="21088">MNYCSHCGGEITTVIPEGDNRLRYVCTQCSTIHYQNPKIVAGCLPVYQNQILLCQRAIHPRAGYWTLPAGFMELNETTQQAAARETWEEACATVEIDKLYTLFNLPHINQVYLIFLAQLPQPIFSPGEESLSAELFTEETIPWDNLAFPTITKTLQYYFSDLKQQQFTFRTIDIAPHASYQQVK</sequence>
<comment type="caution">
    <text evidence="2">The sequence shown here is derived from an EMBL/GenBank/DDBJ whole genome shotgun (WGS) entry which is preliminary data.</text>
</comment>
<dbReference type="GO" id="GO:0003824">
    <property type="term" value="F:catalytic activity"/>
    <property type="evidence" value="ECO:0007669"/>
    <property type="project" value="UniProtKB-ARBA"/>
</dbReference>
<proteinExistence type="predicted"/>
<protein>
    <submittedName>
        <fullName evidence="2">NUDIX domain-containing protein</fullName>
    </submittedName>
</protein>
<dbReference type="EMBL" id="NDXW01000001">
    <property type="protein sequence ID" value="RDH45110.1"/>
    <property type="molecule type" value="Genomic_DNA"/>
</dbReference>
<dbReference type="PANTHER" id="PTHR43222">
    <property type="entry name" value="NUDIX HYDROLASE 23"/>
    <property type="match status" value="1"/>
</dbReference>
<evidence type="ECO:0000313" key="3">
    <source>
        <dbReference type="Proteomes" id="UP000257039"/>
    </source>
</evidence>
<dbReference type="Pfam" id="PF14803">
    <property type="entry name" value="Zn_ribbon_Nudix"/>
    <property type="match status" value="1"/>
</dbReference>
<dbReference type="CDD" id="cd04511">
    <property type="entry name" value="NUDIX_Hydrolase"/>
    <property type="match status" value="1"/>
</dbReference>
<dbReference type="Gene3D" id="3.90.79.10">
    <property type="entry name" value="Nucleoside Triphosphate Pyrophosphohydrolase"/>
    <property type="match status" value="1"/>
</dbReference>
<name>A0A4P9VSW1_9GAMM</name>
<dbReference type="PROSITE" id="PS51462">
    <property type="entry name" value="NUDIX"/>
    <property type="match status" value="1"/>
</dbReference>
<feature type="domain" description="Nudix hydrolase" evidence="1">
    <location>
        <begin position="36"/>
        <end position="159"/>
    </location>
</feature>
<dbReference type="AlphaFoldDB" id="A0A4P9VSW1"/>
<gene>
    <name evidence="2" type="ORF">B9G39_17630</name>
</gene>
<organism evidence="2 3">
    <name type="scientific">Zooshikella ganghwensis</name>
    <dbReference type="NCBI Taxonomy" id="202772"/>
    <lineage>
        <taxon>Bacteria</taxon>
        <taxon>Pseudomonadati</taxon>
        <taxon>Pseudomonadota</taxon>
        <taxon>Gammaproteobacteria</taxon>
        <taxon>Oceanospirillales</taxon>
        <taxon>Zooshikellaceae</taxon>
        <taxon>Zooshikella</taxon>
    </lineage>
</organism>
<dbReference type="Gene3D" id="2.20.70.10">
    <property type="match status" value="1"/>
</dbReference>
<evidence type="ECO:0000259" key="1">
    <source>
        <dbReference type="PROSITE" id="PS51462"/>
    </source>
</evidence>
<dbReference type="Pfam" id="PF00293">
    <property type="entry name" value="NUDIX"/>
    <property type="match status" value="1"/>
</dbReference>
<dbReference type="SUPFAM" id="SSF55811">
    <property type="entry name" value="Nudix"/>
    <property type="match status" value="1"/>
</dbReference>
<reference evidence="2 3" key="1">
    <citation type="submission" date="2017-04" db="EMBL/GenBank/DDBJ databases">
        <title>Draft genome sequence of Zooshikella ganghwensis VG4 isolated from Red Sea sediments.</title>
        <authorList>
            <person name="Rehman Z."/>
            <person name="Alam I."/>
            <person name="Kamau A."/>
            <person name="Bajic V."/>
            <person name="Leiknes T."/>
        </authorList>
    </citation>
    <scope>NUCLEOTIDE SEQUENCE [LARGE SCALE GENOMIC DNA]</scope>
    <source>
        <strain evidence="2 3">VG4</strain>
    </source>
</reference>
<dbReference type="InterPro" id="IPR000086">
    <property type="entry name" value="NUDIX_hydrolase_dom"/>
</dbReference>